<name>H5XFF1_9PSEU</name>
<dbReference type="InterPro" id="IPR029068">
    <property type="entry name" value="Glyas_Bleomycin-R_OHBP_Dase"/>
</dbReference>
<dbReference type="SUPFAM" id="SSF54593">
    <property type="entry name" value="Glyoxalase/Bleomycin resistance protein/Dihydroxybiphenyl dioxygenase"/>
    <property type="match status" value="1"/>
</dbReference>
<dbReference type="PANTHER" id="PTHR33993">
    <property type="entry name" value="GLYOXALASE-RELATED"/>
    <property type="match status" value="1"/>
</dbReference>
<gene>
    <name evidence="2" type="ORF">SaccyDRAFT_3747</name>
</gene>
<proteinExistence type="predicted"/>
<feature type="domain" description="VOC" evidence="1">
    <location>
        <begin position="11"/>
        <end position="128"/>
    </location>
</feature>
<dbReference type="Gene3D" id="3.10.180.10">
    <property type="entry name" value="2,3-Dihydroxybiphenyl 1,2-Dioxygenase, domain 1"/>
    <property type="match status" value="1"/>
</dbReference>
<reference evidence="2 3" key="1">
    <citation type="submission" date="2011-11" db="EMBL/GenBank/DDBJ databases">
        <title>The Noncontiguous Finished sequence of Saccharomonospora cyanea NA-134.</title>
        <authorList>
            <consortium name="US DOE Joint Genome Institute"/>
            <person name="Lucas S."/>
            <person name="Han J."/>
            <person name="Lapidus A."/>
            <person name="Cheng J.-F."/>
            <person name="Goodwin L."/>
            <person name="Pitluck S."/>
            <person name="Peters L."/>
            <person name="Ovchinnikova G."/>
            <person name="Lu M."/>
            <person name="Detter J.C."/>
            <person name="Han C."/>
            <person name="Tapia R."/>
            <person name="Land M."/>
            <person name="Hauser L."/>
            <person name="Kyrpides N."/>
            <person name="Ivanova N."/>
            <person name="Pagani I."/>
            <person name="Brambilla E.-M."/>
            <person name="Klenk H.-P."/>
            <person name="Woyke T."/>
        </authorList>
    </citation>
    <scope>NUCLEOTIDE SEQUENCE [LARGE SCALE GENOMIC DNA]</scope>
    <source>
        <strain evidence="2 3">NA-134</strain>
    </source>
</reference>
<dbReference type="RefSeq" id="WP_005458445.1">
    <property type="nucleotide sequence ID" value="NZ_CM001440.1"/>
</dbReference>
<sequence>MHSAPGSAASSFCWLDVKTHDVTGVSAFATAVLGWQVAVPPDSPRRSPVLSVAGHEIGGVSDLANPVYPEGLPAHVAYYLAVTDVDRRVDMALARGAELVVGPFDVPGQGRMATLTDPLGAAFSLWQAEGFAGWDFPPGLPAAPYRMVLSHPDAARARDFYRTVLEAELASAAFVAEKVDGAPAWEVVLEVDDPEAVAVRARSHGEGRVGIGIPGVSSVRLRTHEGIVLHLTRG</sequence>
<dbReference type="PANTHER" id="PTHR33993:SF14">
    <property type="entry name" value="GB|AAF24581.1"/>
    <property type="match status" value="1"/>
</dbReference>
<evidence type="ECO:0000313" key="3">
    <source>
        <dbReference type="Proteomes" id="UP000002791"/>
    </source>
</evidence>
<evidence type="ECO:0000313" key="2">
    <source>
        <dbReference type="EMBL" id="EHR62574.1"/>
    </source>
</evidence>
<protein>
    <submittedName>
        <fullName evidence="2">Lactoylglutathione lyase family protein</fullName>
    </submittedName>
</protein>
<accession>H5XFF1</accession>
<dbReference type="InterPro" id="IPR052164">
    <property type="entry name" value="Anthracycline_SecMetBiosynth"/>
</dbReference>
<dbReference type="HOGENOM" id="CLU_069623_3_0_11"/>
<dbReference type="GO" id="GO:0016829">
    <property type="term" value="F:lyase activity"/>
    <property type="evidence" value="ECO:0007669"/>
    <property type="project" value="UniProtKB-KW"/>
</dbReference>
<dbReference type="OrthoDB" id="9793039at2"/>
<dbReference type="AlphaFoldDB" id="H5XFF1"/>
<keyword evidence="3" id="KW-1185">Reference proteome</keyword>
<keyword evidence="2" id="KW-0456">Lyase</keyword>
<dbReference type="STRING" id="882082.SaccyDRAFT_3747"/>
<dbReference type="PROSITE" id="PS51819">
    <property type="entry name" value="VOC"/>
    <property type="match status" value="1"/>
</dbReference>
<dbReference type="EMBL" id="CM001440">
    <property type="protein sequence ID" value="EHR62574.1"/>
    <property type="molecule type" value="Genomic_DNA"/>
</dbReference>
<dbReference type="CDD" id="cd07247">
    <property type="entry name" value="SgaA_N_like"/>
    <property type="match status" value="1"/>
</dbReference>
<dbReference type="eggNOG" id="COG3324">
    <property type="taxonomic scope" value="Bacteria"/>
</dbReference>
<evidence type="ECO:0000259" key="1">
    <source>
        <dbReference type="PROSITE" id="PS51819"/>
    </source>
</evidence>
<dbReference type="Proteomes" id="UP000002791">
    <property type="component" value="Chromosome"/>
</dbReference>
<organism evidence="2 3">
    <name type="scientific">Saccharomonospora cyanea NA-134</name>
    <dbReference type="NCBI Taxonomy" id="882082"/>
    <lineage>
        <taxon>Bacteria</taxon>
        <taxon>Bacillati</taxon>
        <taxon>Actinomycetota</taxon>
        <taxon>Actinomycetes</taxon>
        <taxon>Pseudonocardiales</taxon>
        <taxon>Pseudonocardiaceae</taxon>
        <taxon>Saccharomonospora</taxon>
    </lineage>
</organism>
<dbReference type="InterPro" id="IPR037523">
    <property type="entry name" value="VOC_core"/>
</dbReference>